<reference evidence="1" key="1">
    <citation type="submission" date="2019-04" db="EMBL/GenBank/DDBJ databases">
        <title>Genome assembly of Zosterops borbonicus 15179.</title>
        <authorList>
            <person name="Leroy T."/>
            <person name="Anselmetti Y."/>
            <person name="Tilak M.-K."/>
            <person name="Nabholz B."/>
        </authorList>
    </citation>
    <scope>NUCLEOTIDE SEQUENCE</scope>
    <source>
        <strain evidence="1">HGM_15179</strain>
        <tissue evidence="1">Muscle</tissue>
    </source>
</reference>
<sequence length="149" mass="16506">MEYFAGAMSITTRLEPEQIESSPAEKDLRILRDERLSMSCQPRTKYILGCIKGSVAGRERILSLCSAVVRPHLQCCIQLWGSQHRKDMDLLERVQRKPPRLLGWDLLESKGPLTMKKLGDSKEAYTSPGPVGLHSLAPGVTDTGAAMQA</sequence>
<evidence type="ECO:0000313" key="1">
    <source>
        <dbReference type="EMBL" id="TRZ22984.1"/>
    </source>
</evidence>
<accession>A0A8K1LQV8</accession>
<comment type="caution">
    <text evidence="1">The sequence shown here is derived from an EMBL/GenBank/DDBJ whole genome shotgun (WGS) entry which is preliminary data.</text>
</comment>
<dbReference type="AlphaFoldDB" id="A0A8K1LQV8"/>
<keyword evidence="2" id="KW-1185">Reference proteome</keyword>
<organism evidence="1 2">
    <name type="scientific">Zosterops borbonicus</name>
    <dbReference type="NCBI Taxonomy" id="364589"/>
    <lineage>
        <taxon>Eukaryota</taxon>
        <taxon>Metazoa</taxon>
        <taxon>Chordata</taxon>
        <taxon>Craniata</taxon>
        <taxon>Vertebrata</taxon>
        <taxon>Euteleostomi</taxon>
        <taxon>Archelosauria</taxon>
        <taxon>Archosauria</taxon>
        <taxon>Dinosauria</taxon>
        <taxon>Saurischia</taxon>
        <taxon>Theropoda</taxon>
        <taxon>Coelurosauria</taxon>
        <taxon>Aves</taxon>
        <taxon>Neognathae</taxon>
        <taxon>Neoaves</taxon>
        <taxon>Telluraves</taxon>
        <taxon>Australaves</taxon>
        <taxon>Passeriformes</taxon>
        <taxon>Sylvioidea</taxon>
        <taxon>Zosteropidae</taxon>
        <taxon>Zosterops</taxon>
    </lineage>
</organism>
<dbReference type="OrthoDB" id="276744at2759"/>
<proteinExistence type="predicted"/>
<evidence type="ECO:0000313" key="2">
    <source>
        <dbReference type="Proteomes" id="UP000796761"/>
    </source>
</evidence>
<protein>
    <submittedName>
        <fullName evidence="1">Uncharacterized protein</fullName>
    </submittedName>
</protein>
<gene>
    <name evidence="1" type="ORF">HGM15179_004126</name>
</gene>
<dbReference type="EMBL" id="SWJQ01000084">
    <property type="protein sequence ID" value="TRZ22984.1"/>
    <property type="molecule type" value="Genomic_DNA"/>
</dbReference>
<dbReference type="Proteomes" id="UP000796761">
    <property type="component" value="Unassembled WGS sequence"/>
</dbReference>
<name>A0A8K1LQV8_9PASS</name>